<dbReference type="Proteomes" id="UP001497535">
    <property type="component" value="Unassembled WGS sequence"/>
</dbReference>
<sequence>MTEECQLFNEESNNLYNNEFKPIEREEKDFYFTSTTIQLTNNEKLTTIPLIISSEPSIPAKPIFVHKIDGDSTLSPLTTLKGKLATVGDSLLEKELKGNETENIYSLASTSILPPLEESPLNNLRTVQPHRFSTRQQSGSLKIAGLSGGGVGTRIGQNNGRKINGSMSGIQRESKNGDMASQASATTMAEMACRLRSTKPIWALICDMAKTVYRSTMINA</sequence>
<name>A0ACB0ZF18_MELEN</name>
<dbReference type="EMBL" id="CAVMJV010000032">
    <property type="protein sequence ID" value="CAK5077595.1"/>
    <property type="molecule type" value="Genomic_DNA"/>
</dbReference>
<accession>A0ACB0ZF18</accession>
<evidence type="ECO:0000313" key="1">
    <source>
        <dbReference type="EMBL" id="CAK5077595.1"/>
    </source>
</evidence>
<keyword evidence="2" id="KW-1185">Reference proteome</keyword>
<protein>
    <submittedName>
        <fullName evidence="1">Uncharacterized protein</fullName>
    </submittedName>
</protein>
<organism evidence="1 2">
    <name type="scientific">Meloidogyne enterolobii</name>
    <name type="common">Root-knot nematode worm</name>
    <name type="synonym">Meloidogyne mayaguensis</name>
    <dbReference type="NCBI Taxonomy" id="390850"/>
    <lineage>
        <taxon>Eukaryota</taxon>
        <taxon>Metazoa</taxon>
        <taxon>Ecdysozoa</taxon>
        <taxon>Nematoda</taxon>
        <taxon>Chromadorea</taxon>
        <taxon>Rhabditida</taxon>
        <taxon>Tylenchina</taxon>
        <taxon>Tylenchomorpha</taxon>
        <taxon>Tylenchoidea</taxon>
        <taxon>Meloidogynidae</taxon>
        <taxon>Meloidogyninae</taxon>
        <taxon>Meloidogyne</taxon>
    </lineage>
</organism>
<gene>
    <name evidence="1" type="ORF">MENTE1834_LOCUS24528</name>
</gene>
<reference evidence="1" key="1">
    <citation type="submission" date="2023-11" db="EMBL/GenBank/DDBJ databases">
        <authorList>
            <person name="Poullet M."/>
        </authorList>
    </citation>
    <scope>NUCLEOTIDE SEQUENCE</scope>
    <source>
        <strain evidence="1">E1834</strain>
    </source>
</reference>
<evidence type="ECO:0000313" key="2">
    <source>
        <dbReference type="Proteomes" id="UP001497535"/>
    </source>
</evidence>
<comment type="caution">
    <text evidence="1">The sequence shown here is derived from an EMBL/GenBank/DDBJ whole genome shotgun (WGS) entry which is preliminary data.</text>
</comment>
<proteinExistence type="predicted"/>